<proteinExistence type="predicted"/>
<accession>A0AAJ8LWJ6</accession>
<keyword evidence="2" id="KW-1185">Reference proteome</keyword>
<dbReference type="EMBL" id="CP143784">
    <property type="protein sequence ID" value="WVN85020.1"/>
    <property type="molecule type" value="Genomic_DNA"/>
</dbReference>
<sequence length="106" mass="12027">MYFPLVNDAFADDDLKAILAQICRSLVQLRLRVGAIIEIPPFWNEGRDGRKEKTVNLTGAGNAIMGSVGVSFIIEQKGLFVITKTENERELWNEESPWERLKAMFV</sequence>
<name>A0AAJ8LWJ6_9TREE</name>
<dbReference type="Proteomes" id="UP000094043">
    <property type="component" value="Chromosome 1"/>
</dbReference>
<protein>
    <submittedName>
        <fullName evidence="1">Uncharacterized protein</fullName>
    </submittedName>
</protein>
<reference evidence="1" key="2">
    <citation type="journal article" date="2022" name="Elife">
        <title>Obligate sexual reproduction of a homothallic fungus closely related to the Cryptococcus pathogenic species complex.</title>
        <authorList>
            <person name="Passer A.R."/>
            <person name="Clancey S.A."/>
            <person name="Shea T."/>
            <person name="David-Palma M."/>
            <person name="Averette A.F."/>
            <person name="Boekhout T."/>
            <person name="Porcel B.M."/>
            <person name="Nowrousian M."/>
            <person name="Cuomo C.A."/>
            <person name="Sun S."/>
            <person name="Heitman J."/>
            <person name="Coelho M.A."/>
        </authorList>
    </citation>
    <scope>NUCLEOTIDE SEQUENCE</scope>
    <source>
        <strain evidence="1">CBS 7841</strain>
    </source>
</reference>
<reference evidence="1" key="3">
    <citation type="submission" date="2024-01" db="EMBL/GenBank/DDBJ databases">
        <authorList>
            <person name="Coelho M.A."/>
            <person name="David-Palma M."/>
            <person name="Shea T."/>
            <person name="Sun S."/>
            <person name="Cuomo C.A."/>
            <person name="Heitman J."/>
        </authorList>
    </citation>
    <scope>NUCLEOTIDE SEQUENCE</scope>
    <source>
        <strain evidence="1">CBS 7841</strain>
    </source>
</reference>
<dbReference type="KEGG" id="cdep:91084377"/>
<evidence type="ECO:0000313" key="1">
    <source>
        <dbReference type="EMBL" id="WVN85020.1"/>
    </source>
</evidence>
<dbReference type="AlphaFoldDB" id="A0AAJ8LWJ6"/>
<reference evidence="1" key="1">
    <citation type="submission" date="2016-06" db="EMBL/GenBank/DDBJ databases">
        <authorList>
            <person name="Cuomo C."/>
            <person name="Litvintseva A."/>
            <person name="Heitman J."/>
            <person name="Chen Y."/>
            <person name="Sun S."/>
            <person name="Springer D."/>
            <person name="Dromer F."/>
            <person name="Young S."/>
            <person name="Zeng Q."/>
            <person name="Chapman S."/>
            <person name="Gujja S."/>
            <person name="Saif S."/>
            <person name="Birren B."/>
        </authorList>
    </citation>
    <scope>NUCLEOTIDE SEQUENCE</scope>
    <source>
        <strain evidence="1">CBS 7841</strain>
    </source>
</reference>
<dbReference type="GeneID" id="91084377"/>
<gene>
    <name evidence="1" type="ORF">L203_100161</name>
</gene>
<dbReference type="RefSeq" id="XP_066065721.1">
    <property type="nucleotide sequence ID" value="XM_066209624.1"/>
</dbReference>
<organism evidence="1 2">
    <name type="scientific">Cryptococcus depauperatus CBS 7841</name>
    <dbReference type="NCBI Taxonomy" id="1295531"/>
    <lineage>
        <taxon>Eukaryota</taxon>
        <taxon>Fungi</taxon>
        <taxon>Dikarya</taxon>
        <taxon>Basidiomycota</taxon>
        <taxon>Agaricomycotina</taxon>
        <taxon>Tremellomycetes</taxon>
        <taxon>Tremellales</taxon>
        <taxon>Cryptococcaceae</taxon>
        <taxon>Cryptococcus</taxon>
    </lineage>
</organism>
<evidence type="ECO:0000313" key="2">
    <source>
        <dbReference type="Proteomes" id="UP000094043"/>
    </source>
</evidence>